<dbReference type="RefSeq" id="XP_022508247.1">
    <property type="nucleotide sequence ID" value="XM_022659470.1"/>
</dbReference>
<dbReference type="Proteomes" id="UP000077002">
    <property type="component" value="Unassembled WGS sequence"/>
</dbReference>
<reference evidence="2 3" key="1">
    <citation type="submission" date="2016-03" db="EMBL/GenBank/DDBJ databases">
        <title>Draft genome sequence of the Fonsecaea monophora CBS 269.37.</title>
        <authorList>
            <person name="Bombassaro A."/>
            <person name="Vinicius W.A."/>
            <person name="De Hoog S."/>
            <person name="Sun J."/>
            <person name="Souza E.M."/>
            <person name="Raittz R.T."/>
            <person name="Costa F."/>
            <person name="Leao A.C."/>
            <person name="Tadra-Sfeir M.Z."/>
            <person name="Baura V."/>
            <person name="Balsanelli E."/>
            <person name="Pedrosa F.O."/>
            <person name="Moreno L.F."/>
            <person name="Steffens M.B."/>
            <person name="Xi L."/>
            <person name="Bocca A.L."/>
            <person name="Felipe M.S."/>
            <person name="Teixeira M."/>
            <person name="Telles Filho F.Q."/>
            <person name="Azevedo C.M."/>
            <person name="Gomes R."/>
            <person name="Vicente V.A."/>
        </authorList>
    </citation>
    <scope>NUCLEOTIDE SEQUENCE [LARGE SCALE GENOMIC DNA]</scope>
    <source>
        <strain evidence="2 3">CBS 269.37</strain>
    </source>
</reference>
<comment type="caution">
    <text evidence="2">The sequence shown here is derived from an EMBL/GenBank/DDBJ whole genome shotgun (WGS) entry which is preliminary data.</text>
</comment>
<gene>
    <name evidence="2" type="ORF">AYO21_09537</name>
</gene>
<organism evidence="2 3">
    <name type="scientific">Fonsecaea monophora</name>
    <dbReference type="NCBI Taxonomy" id="254056"/>
    <lineage>
        <taxon>Eukaryota</taxon>
        <taxon>Fungi</taxon>
        <taxon>Dikarya</taxon>
        <taxon>Ascomycota</taxon>
        <taxon>Pezizomycotina</taxon>
        <taxon>Eurotiomycetes</taxon>
        <taxon>Chaetothyriomycetidae</taxon>
        <taxon>Chaetothyriales</taxon>
        <taxon>Herpotrichiellaceae</taxon>
        <taxon>Fonsecaea</taxon>
    </lineage>
</organism>
<proteinExistence type="predicted"/>
<dbReference type="AlphaFoldDB" id="A0A177EW86"/>
<keyword evidence="3" id="KW-1185">Reference proteome</keyword>
<evidence type="ECO:0000313" key="2">
    <source>
        <dbReference type="EMBL" id="OAG36295.1"/>
    </source>
</evidence>
<dbReference type="GeneID" id="34604670"/>
<dbReference type="EMBL" id="LVKK01000095">
    <property type="protein sequence ID" value="OAG36295.1"/>
    <property type="molecule type" value="Genomic_DNA"/>
</dbReference>
<protein>
    <submittedName>
        <fullName evidence="2">Uncharacterized protein</fullName>
    </submittedName>
</protein>
<accession>A0A177EW86</accession>
<name>A0A177EW86_9EURO</name>
<sequence length="381" mass="42853">MPSSSKGPQGQVLSDGNDVTLTSTDGQPPEYSSETMHGHILQIYEEVSNRIDLSSLKTFNTVLCVDDNARTTPKQQNATKMMTWLIMCLLQAIGAPVQLMFMDYHKPEMRSASAAEQEAATILNNLFVQEEAGDVMAEIRKKDNFSRWLNNKALYDLLGLIMDREPMGNRHQKMLTEIRKLRSELSEPWKVKDWSFDRVVETYNAATDFVGRQPMIVSGLSYALVGLVDQQIQKHRARVSDSTETISKQKFIVVTTSAISETGYNNVKKGLDKVKGGDTEFSITTVYLHEEKLDDTVKSFQQKLDDQNQQGRDIYDAVFFATSDLLGYGPTLELMAKILAGHEAKWDRLRMKKPEYGSGRRPYQGGVVLPSVADVKDHLGI</sequence>
<evidence type="ECO:0000313" key="3">
    <source>
        <dbReference type="Proteomes" id="UP000077002"/>
    </source>
</evidence>
<feature type="region of interest" description="Disordered" evidence="1">
    <location>
        <begin position="1"/>
        <end position="34"/>
    </location>
</feature>
<evidence type="ECO:0000256" key="1">
    <source>
        <dbReference type="SAM" id="MobiDB-lite"/>
    </source>
</evidence>